<evidence type="ECO:0000256" key="4">
    <source>
        <dbReference type="ARBA" id="ARBA00022691"/>
    </source>
</evidence>
<dbReference type="NCBIfam" id="TIGR00539">
    <property type="entry name" value="hemN_rel"/>
    <property type="match status" value="1"/>
</dbReference>
<keyword evidence="9" id="KW-0004">4Fe-4S</keyword>
<dbReference type="InterPro" id="IPR058240">
    <property type="entry name" value="rSAM_sf"/>
</dbReference>
<dbReference type="InterPro" id="IPR006638">
    <property type="entry name" value="Elp3/MiaA/NifB-like_rSAM"/>
</dbReference>
<proteinExistence type="inferred from homology"/>
<dbReference type="Proteomes" id="UP000183028">
    <property type="component" value="Unassembled WGS sequence"/>
</dbReference>
<keyword evidence="9" id="KW-0963">Cytoplasm</keyword>
<dbReference type="GO" id="GO:0005737">
    <property type="term" value="C:cytoplasm"/>
    <property type="evidence" value="ECO:0007669"/>
    <property type="project" value="UniProtKB-SubCell"/>
</dbReference>
<evidence type="ECO:0000256" key="8">
    <source>
        <dbReference type="ARBA" id="ARBA00023186"/>
    </source>
</evidence>
<evidence type="ECO:0000256" key="3">
    <source>
        <dbReference type="ARBA" id="ARBA00022617"/>
    </source>
</evidence>
<dbReference type="Pfam" id="PF04055">
    <property type="entry name" value="Radical_SAM"/>
    <property type="match status" value="1"/>
</dbReference>
<dbReference type="PANTHER" id="PTHR13932">
    <property type="entry name" value="COPROPORPHYRINIGEN III OXIDASE"/>
    <property type="match status" value="1"/>
</dbReference>
<dbReference type="SMART" id="SM00729">
    <property type="entry name" value="Elp3"/>
    <property type="match status" value="1"/>
</dbReference>
<dbReference type="Gene3D" id="3.20.20.70">
    <property type="entry name" value="Aldolase class I"/>
    <property type="match status" value="1"/>
</dbReference>
<comment type="function">
    <text evidence="9">Probably acts as a heme chaperone, transferring heme to an unknown acceptor. Binds one molecule of heme per monomer, possibly covalently. Binds 1 [4Fe-4S] cluster. The cluster is coordinated with 3 cysteines and an exchangeable S-adenosyl-L-methionine.</text>
</comment>
<dbReference type="SFLD" id="SFLDG01065">
    <property type="entry name" value="anaerobic_coproporphyrinogen-I"/>
    <property type="match status" value="1"/>
</dbReference>
<evidence type="ECO:0000313" key="11">
    <source>
        <dbReference type="EMBL" id="SEI43934.1"/>
    </source>
</evidence>
<dbReference type="GO" id="GO:0051539">
    <property type="term" value="F:4 iron, 4 sulfur cluster binding"/>
    <property type="evidence" value="ECO:0007669"/>
    <property type="project" value="UniProtKB-UniRule"/>
</dbReference>
<dbReference type="RefSeq" id="WP_074731221.1">
    <property type="nucleotide sequence ID" value="NZ_CACVTN010000026.1"/>
</dbReference>
<evidence type="ECO:0000313" key="12">
    <source>
        <dbReference type="Proteomes" id="UP000183028"/>
    </source>
</evidence>
<dbReference type="InterPro" id="IPR034505">
    <property type="entry name" value="Coproporphyrinogen-III_oxidase"/>
</dbReference>
<keyword evidence="3 9" id="KW-0349">Heme</keyword>
<comment type="similarity">
    <text evidence="1">Belongs to the anaerobic coproporphyrinogen-III oxidase family. HemW subfamily.</text>
</comment>
<dbReference type="eggNOG" id="COG0635">
    <property type="taxonomic scope" value="Bacteria"/>
</dbReference>
<dbReference type="SFLD" id="SFLDF00562">
    <property type="entry name" value="HemN-like__clustered_with_heat"/>
    <property type="match status" value="1"/>
</dbReference>
<dbReference type="GO" id="GO:0046872">
    <property type="term" value="F:metal ion binding"/>
    <property type="evidence" value="ECO:0007669"/>
    <property type="project" value="UniProtKB-UniRule"/>
</dbReference>
<evidence type="ECO:0000256" key="5">
    <source>
        <dbReference type="ARBA" id="ARBA00022723"/>
    </source>
</evidence>
<dbReference type="EMBL" id="FNYK01000004">
    <property type="protein sequence ID" value="SEI43934.1"/>
    <property type="molecule type" value="Genomic_DNA"/>
</dbReference>
<evidence type="ECO:0000259" key="10">
    <source>
        <dbReference type="PROSITE" id="PS51918"/>
    </source>
</evidence>
<keyword evidence="5 9" id="KW-0479">Metal-binding</keyword>
<keyword evidence="12" id="KW-1185">Reference proteome</keyword>
<dbReference type="PANTHER" id="PTHR13932:SF5">
    <property type="entry name" value="RADICAL S-ADENOSYL METHIONINE DOMAIN-CONTAINING PROTEIN 1, MITOCHONDRIAL"/>
    <property type="match status" value="1"/>
</dbReference>
<gene>
    <name evidence="11" type="ORF">SAMN04487834_100420</name>
</gene>
<dbReference type="InterPro" id="IPR004559">
    <property type="entry name" value="HemW-like"/>
</dbReference>
<name>A0A1H6QSI3_9FIRM</name>
<dbReference type="InterPro" id="IPR007197">
    <property type="entry name" value="rSAM"/>
</dbReference>
<dbReference type="SFLD" id="SFLDG01082">
    <property type="entry name" value="B12-binding_domain_containing"/>
    <property type="match status" value="1"/>
</dbReference>
<keyword evidence="6 9" id="KW-0408">Iron</keyword>
<sequence>MKTDSLYIHIPFCDHICSYCDFAKVFYKEDVANQYLRRLAKELAGIKRQVMKTIYIGGGTPSALTYEQLEYLLKRVERFVGKRTKEFTVEVNPESATIDKLELLKKYHVNRLSIGVQSFQDHLLHMIGRKHYSYQAIEVIENAYKLGFENISIDMMYGLPMQQEEDLMHDLERIFELPINHISYYSLILEEGTILNYKHYQPLDDETDKRWNDIIDDRLHKMGFHKYEVSNYAKGEHESFHNKAYWHYHNYLGVGIGATSKIDDKIISHSRNMTKYLNGENIEQIETQTSEDTMFNHLMMSLRLVDGLDLEDFYQRYQKHVEDVFGHQLQKHLDKGDLVIEDHHLRTTPASIAYLNDILVDFLPE</sequence>
<evidence type="ECO:0000256" key="6">
    <source>
        <dbReference type="ARBA" id="ARBA00023004"/>
    </source>
</evidence>
<evidence type="ECO:0000256" key="1">
    <source>
        <dbReference type="ARBA" id="ARBA00006100"/>
    </source>
</evidence>
<keyword evidence="4 9" id="KW-0949">S-adenosyl-L-methionine</keyword>
<accession>A0A1H6QSI3</accession>
<evidence type="ECO:0000256" key="2">
    <source>
        <dbReference type="ARBA" id="ARBA00017228"/>
    </source>
</evidence>
<dbReference type="OrthoDB" id="9808022at2"/>
<dbReference type="InterPro" id="IPR010723">
    <property type="entry name" value="HemN_C"/>
</dbReference>
<dbReference type="Pfam" id="PF06969">
    <property type="entry name" value="HemN_C"/>
    <property type="match status" value="1"/>
</dbReference>
<dbReference type="STRING" id="322505.SAMN04487836_1027"/>
<dbReference type="SUPFAM" id="SSF102114">
    <property type="entry name" value="Radical SAM enzymes"/>
    <property type="match status" value="1"/>
</dbReference>
<dbReference type="CDD" id="cd01335">
    <property type="entry name" value="Radical_SAM"/>
    <property type="match status" value="1"/>
</dbReference>
<keyword evidence="7 9" id="KW-0411">Iron-sulfur</keyword>
<evidence type="ECO:0000256" key="9">
    <source>
        <dbReference type="RuleBase" id="RU364116"/>
    </source>
</evidence>
<feature type="domain" description="Radical SAM core" evidence="10">
    <location>
        <begin position="1"/>
        <end position="225"/>
    </location>
</feature>
<dbReference type="SFLD" id="SFLDS00029">
    <property type="entry name" value="Radical_SAM"/>
    <property type="match status" value="1"/>
</dbReference>
<dbReference type="InterPro" id="IPR013785">
    <property type="entry name" value="Aldolase_TIM"/>
</dbReference>
<dbReference type="SFLD" id="SFLDF00288">
    <property type="entry name" value="HemN-like__clustered_with_nucl"/>
    <property type="match status" value="1"/>
</dbReference>
<dbReference type="PROSITE" id="PS51918">
    <property type="entry name" value="RADICAL_SAM"/>
    <property type="match status" value="1"/>
</dbReference>
<dbReference type="AlphaFoldDB" id="A0A1H6QSI3"/>
<protein>
    <recommendedName>
        <fullName evidence="2 9">Heme chaperone HemW</fullName>
    </recommendedName>
</protein>
<dbReference type="GO" id="GO:0004109">
    <property type="term" value="F:coproporphyrinogen oxidase activity"/>
    <property type="evidence" value="ECO:0007669"/>
    <property type="project" value="InterPro"/>
</dbReference>
<comment type="subcellular location">
    <subcellularLocation>
        <location evidence="9">Cytoplasm</location>
    </subcellularLocation>
</comment>
<dbReference type="GO" id="GO:0006779">
    <property type="term" value="P:porphyrin-containing compound biosynthetic process"/>
    <property type="evidence" value="ECO:0007669"/>
    <property type="project" value="InterPro"/>
</dbReference>
<keyword evidence="8 9" id="KW-0143">Chaperone</keyword>
<reference evidence="12" key="1">
    <citation type="submission" date="2016-10" db="EMBL/GenBank/DDBJ databases">
        <authorList>
            <person name="Varghese N."/>
        </authorList>
    </citation>
    <scope>NUCLEOTIDE SEQUENCE [LARGE SCALE GENOMIC DNA]</scope>
    <source>
        <strain evidence="12">DSM 20406</strain>
    </source>
</reference>
<organism evidence="11 12">
    <name type="scientific">Sharpea azabuensis</name>
    <dbReference type="NCBI Taxonomy" id="322505"/>
    <lineage>
        <taxon>Bacteria</taxon>
        <taxon>Bacillati</taxon>
        <taxon>Bacillota</taxon>
        <taxon>Erysipelotrichia</taxon>
        <taxon>Erysipelotrichales</taxon>
        <taxon>Coprobacillaceae</taxon>
        <taxon>Sharpea</taxon>
    </lineage>
</organism>
<evidence type="ECO:0000256" key="7">
    <source>
        <dbReference type="ARBA" id="ARBA00023014"/>
    </source>
</evidence>